<keyword evidence="3" id="KW-1185">Reference proteome</keyword>
<reference evidence="2 3" key="1">
    <citation type="submission" date="2015-01" db="EMBL/GenBank/DDBJ databases">
        <title>Rufibacter sp./DG31D/ whole genome sequencing.</title>
        <authorList>
            <person name="Kim M.K."/>
            <person name="Srinivasan S."/>
            <person name="Lee J.-J."/>
        </authorList>
    </citation>
    <scope>NUCLEOTIDE SEQUENCE [LARGE SCALE GENOMIC DNA]</scope>
    <source>
        <strain evidence="2 3">DG31D</strain>
    </source>
</reference>
<dbReference type="Proteomes" id="UP000036458">
    <property type="component" value="Chromosome"/>
</dbReference>
<sequence>MIRWVDFDSGNNAGRKDILAIDNLTVSAFATVATPLPVTLTSFTSKNKDGKVELNWTTASEKDNDFFQVERSSDGKAFHAIGQVKGHGTSSIQQSYTFTDASAMAGTSYYRLKQVDFDGKSELTKVIAHTLGKSVAAAAALLVGPNPFQQQLAFTVNTVTETEAVVELRNMQGTVYHQEKVSLAAGSSPLEIATSSLPQGLYILSVTGSDVHLSQRVMKVN</sequence>
<dbReference type="STRING" id="1379910.TH63_09560"/>
<organism evidence="2 3">
    <name type="scientific">Rufibacter radiotolerans</name>
    <dbReference type="NCBI Taxonomy" id="1379910"/>
    <lineage>
        <taxon>Bacteria</taxon>
        <taxon>Pseudomonadati</taxon>
        <taxon>Bacteroidota</taxon>
        <taxon>Cytophagia</taxon>
        <taxon>Cytophagales</taxon>
        <taxon>Hymenobacteraceae</taxon>
        <taxon>Rufibacter</taxon>
    </lineage>
</organism>
<feature type="domain" description="Secretion system C-terminal sorting" evidence="1">
    <location>
        <begin position="145"/>
        <end position="212"/>
    </location>
</feature>
<evidence type="ECO:0000313" key="3">
    <source>
        <dbReference type="Proteomes" id="UP000036458"/>
    </source>
</evidence>
<dbReference type="InterPro" id="IPR026444">
    <property type="entry name" value="Secre_tail"/>
</dbReference>
<dbReference type="KEGG" id="ruf:TH63_09560"/>
<dbReference type="Gene3D" id="2.60.40.10">
    <property type="entry name" value="Immunoglobulins"/>
    <property type="match status" value="1"/>
</dbReference>
<dbReference type="InterPro" id="IPR013783">
    <property type="entry name" value="Ig-like_fold"/>
</dbReference>
<dbReference type="EMBL" id="CP010777">
    <property type="protein sequence ID" value="AKQ45833.1"/>
    <property type="molecule type" value="Genomic_DNA"/>
</dbReference>
<protein>
    <recommendedName>
        <fullName evidence="1">Secretion system C-terminal sorting domain-containing protein</fullName>
    </recommendedName>
</protein>
<proteinExistence type="predicted"/>
<dbReference type="PATRIC" id="fig|1379910.4.peg.2076"/>
<evidence type="ECO:0000313" key="2">
    <source>
        <dbReference type="EMBL" id="AKQ45833.1"/>
    </source>
</evidence>
<gene>
    <name evidence="2" type="ORF">TH63_09560</name>
</gene>
<evidence type="ECO:0000259" key="1">
    <source>
        <dbReference type="Pfam" id="PF18962"/>
    </source>
</evidence>
<accession>A0A0H4VKF7</accession>
<dbReference type="Pfam" id="PF18962">
    <property type="entry name" value="Por_Secre_tail"/>
    <property type="match status" value="1"/>
</dbReference>
<dbReference type="AlphaFoldDB" id="A0A0H4VKF7"/>
<name>A0A0H4VKF7_9BACT</name>
<dbReference type="NCBIfam" id="TIGR04183">
    <property type="entry name" value="Por_Secre_tail"/>
    <property type="match status" value="1"/>
</dbReference>